<dbReference type="EMBL" id="AASE01000010">
    <property type="protein sequence ID" value="EAT58909.1"/>
    <property type="molecule type" value="Genomic_DNA"/>
</dbReference>
<dbReference type="AlphaFoldDB" id="Q0YRI6"/>
<sequence length="373" mass="41232">MKKIAMMVGLAAALGFSNAEAVDLTWKGDLRYRYQSDLRHTDGATGEHSRDRHRSRVRLGVYPWINEELSGGIQLSTGSLTETTSRNETIDDQFLADPVYLNEYFIDYHPMAYGMNGAANIILGKRAVASDLVVVNDLVWDSDLTFEGLTLQYGKESDGKEKDGLTAVVGYFPLNERSSRTAVAEKDAYILAGQAAYKGEISEVSYQLGAGYYNYANFDVVNTTTYSPAYDYSKKDFNIAELFGTVGGQITEKLPWKITGQYARNMAKNADASGIDDTKRDSYLAEIKIGDAKQVGQWSVNADYVRIERDALTILTDSDRNAGAATNLHGYKIGGVFHLVQNLTVGANYFNFKTIDVANITNHLLMADVVVKF</sequence>
<keyword evidence="3" id="KW-1185">Reference proteome</keyword>
<feature type="signal peptide" evidence="1">
    <location>
        <begin position="1"/>
        <end position="21"/>
    </location>
</feature>
<dbReference type="OrthoDB" id="596751at2"/>
<evidence type="ECO:0000313" key="2">
    <source>
        <dbReference type="EMBL" id="EAT58909.1"/>
    </source>
</evidence>
<proteinExistence type="predicted"/>
<dbReference type="RefSeq" id="WP_006366436.1">
    <property type="nucleotide sequence ID" value="NZ_AASE01000010.1"/>
</dbReference>
<reference evidence="2 3" key="1">
    <citation type="submission" date="2006-07" db="EMBL/GenBank/DDBJ databases">
        <title>Annotation of the draft genome assembly of Chlorobium ferroxidans DSM 13031.</title>
        <authorList>
            <consortium name="US DOE Joint Genome Institute (JGI-ORNL)"/>
            <person name="Larimer F."/>
            <person name="Land M."/>
            <person name="Hauser L."/>
        </authorList>
    </citation>
    <scope>NUCLEOTIDE SEQUENCE [LARGE SCALE GENOMIC DNA]</scope>
    <source>
        <strain evidence="2 3">DSM 13031</strain>
    </source>
</reference>
<protein>
    <submittedName>
        <fullName evidence="2">Uncharacterized protein</fullName>
    </submittedName>
</protein>
<organism evidence="2 3">
    <name type="scientific">Chlorobium ferrooxidans DSM 13031</name>
    <dbReference type="NCBI Taxonomy" id="377431"/>
    <lineage>
        <taxon>Bacteria</taxon>
        <taxon>Pseudomonadati</taxon>
        <taxon>Chlorobiota</taxon>
        <taxon>Chlorobiia</taxon>
        <taxon>Chlorobiales</taxon>
        <taxon>Chlorobiaceae</taxon>
        <taxon>Chlorobium/Pelodictyon group</taxon>
        <taxon>Chlorobium</taxon>
    </lineage>
</organism>
<keyword evidence="1" id="KW-0732">Signal</keyword>
<dbReference type="InterPro" id="IPR032638">
    <property type="entry name" value="Porin_5"/>
</dbReference>
<name>Q0YRI6_9CHLB</name>
<dbReference type="Pfam" id="PF16930">
    <property type="entry name" value="Porin_5"/>
    <property type="match status" value="2"/>
</dbReference>
<accession>Q0YRI6</accession>
<gene>
    <name evidence="2" type="ORF">CferDRAFT_0850</name>
</gene>
<comment type="caution">
    <text evidence="2">The sequence shown here is derived from an EMBL/GenBank/DDBJ whole genome shotgun (WGS) entry which is preliminary data.</text>
</comment>
<reference evidence="2 3" key="2">
    <citation type="submission" date="2006-07" db="EMBL/GenBank/DDBJ databases">
        <title>Sequencing of the draft genome and assembly of Chlorobium ferroxidans DSM 13031.</title>
        <authorList>
            <consortium name="US DOE Joint Genome Institute (JGI-PGF)"/>
            <person name="Copeland A."/>
            <person name="Lucas S."/>
            <person name="Lapidus A."/>
            <person name="Barry K."/>
            <person name="Glavina del Rio T."/>
            <person name="Dalin E."/>
            <person name="Tice H."/>
            <person name="Bruce D."/>
            <person name="Pitluck S."/>
            <person name="Richardson P."/>
        </authorList>
    </citation>
    <scope>NUCLEOTIDE SEQUENCE [LARGE SCALE GENOMIC DNA]</scope>
    <source>
        <strain evidence="2 3">DSM 13031</strain>
    </source>
</reference>
<dbReference type="SUPFAM" id="SSF56935">
    <property type="entry name" value="Porins"/>
    <property type="match status" value="1"/>
</dbReference>
<evidence type="ECO:0000313" key="3">
    <source>
        <dbReference type="Proteomes" id="UP000004162"/>
    </source>
</evidence>
<dbReference type="Proteomes" id="UP000004162">
    <property type="component" value="Unassembled WGS sequence"/>
</dbReference>
<evidence type="ECO:0000256" key="1">
    <source>
        <dbReference type="SAM" id="SignalP"/>
    </source>
</evidence>
<feature type="chain" id="PRO_5004179289" evidence="1">
    <location>
        <begin position="22"/>
        <end position="373"/>
    </location>
</feature>